<dbReference type="Pfam" id="PF03073">
    <property type="entry name" value="TspO_MBR"/>
    <property type="match status" value="1"/>
</dbReference>
<accession>A0A8B6M4Z3</accession>
<evidence type="ECO:0000256" key="2">
    <source>
        <dbReference type="ARBA" id="ARBA00007524"/>
    </source>
</evidence>
<evidence type="ECO:0000256" key="4">
    <source>
        <dbReference type="ARBA" id="ARBA00022989"/>
    </source>
</evidence>
<name>A0A8B6M4Z3_METTU</name>
<keyword evidence="3 6" id="KW-0812">Transmembrane</keyword>
<sequence length="167" mass="17858">MKDAPLLTGAARSLFRLVACFALCYVIAAIEGAATAPQIAGWYATLAKPAWTPPNLAFPIAWTILYGLMAIALWRLWDRAPASAARRSALILFLVQLALNASWSPVFFGLHAIWAGFAIILLLVGTLAATMWQSAKADRIAAFLLAPYLAWISFAAALNGAVALLNS</sequence>
<dbReference type="CDD" id="cd15904">
    <property type="entry name" value="TSPO_MBR"/>
    <property type="match status" value="1"/>
</dbReference>
<feature type="transmembrane region" description="Helical" evidence="6">
    <location>
        <begin position="56"/>
        <end position="77"/>
    </location>
</feature>
<evidence type="ECO:0000256" key="6">
    <source>
        <dbReference type="SAM" id="Phobius"/>
    </source>
</evidence>
<comment type="subcellular location">
    <subcellularLocation>
        <location evidence="1">Membrane</location>
        <topology evidence="1">Multi-pass membrane protein</topology>
    </subcellularLocation>
</comment>
<evidence type="ECO:0000313" key="7">
    <source>
        <dbReference type="EMBL" id="VTZ49895.1"/>
    </source>
</evidence>
<dbReference type="PIRSF" id="PIRSF005859">
    <property type="entry name" value="PBR"/>
    <property type="match status" value="1"/>
</dbReference>
<feature type="transmembrane region" description="Helical" evidence="6">
    <location>
        <begin position="112"/>
        <end position="132"/>
    </location>
</feature>
<keyword evidence="5 6" id="KW-0472">Membrane</keyword>
<feature type="transmembrane region" description="Helical" evidence="6">
    <location>
        <begin position="144"/>
        <end position="165"/>
    </location>
</feature>
<dbReference type="InterPro" id="IPR038330">
    <property type="entry name" value="TspO/MBR-related_sf"/>
</dbReference>
<dbReference type="GO" id="GO:0016020">
    <property type="term" value="C:membrane"/>
    <property type="evidence" value="ECO:0007669"/>
    <property type="project" value="UniProtKB-SubCell"/>
</dbReference>
<protein>
    <submittedName>
        <fullName evidence="7">Putative tryptophan rich sensory protein: integral membrane protein</fullName>
    </submittedName>
</protein>
<dbReference type="InterPro" id="IPR004307">
    <property type="entry name" value="TspO_MBR"/>
</dbReference>
<dbReference type="GO" id="GO:0033013">
    <property type="term" value="P:tetrapyrrole metabolic process"/>
    <property type="evidence" value="ECO:0007669"/>
    <property type="project" value="UniProtKB-ARBA"/>
</dbReference>
<dbReference type="Proteomes" id="UP000485880">
    <property type="component" value="Unassembled WGS sequence"/>
</dbReference>
<dbReference type="RefSeq" id="WP_174512108.1">
    <property type="nucleotide sequence ID" value="NZ_CABFMQ020000076.1"/>
</dbReference>
<organism evidence="7 8">
    <name type="scientific">Methylocella tundrae</name>
    <dbReference type="NCBI Taxonomy" id="227605"/>
    <lineage>
        <taxon>Bacteria</taxon>
        <taxon>Pseudomonadati</taxon>
        <taxon>Pseudomonadota</taxon>
        <taxon>Alphaproteobacteria</taxon>
        <taxon>Hyphomicrobiales</taxon>
        <taxon>Beijerinckiaceae</taxon>
        <taxon>Methylocella</taxon>
    </lineage>
</organism>
<evidence type="ECO:0000256" key="5">
    <source>
        <dbReference type="ARBA" id="ARBA00023136"/>
    </source>
</evidence>
<dbReference type="Gene3D" id="1.20.1260.100">
    <property type="entry name" value="TspO/MBR protein"/>
    <property type="match status" value="1"/>
</dbReference>
<gene>
    <name evidence="7" type="ORF">MPC4_20105</name>
</gene>
<dbReference type="PANTHER" id="PTHR10057:SF0">
    <property type="entry name" value="TRANSLOCATOR PROTEIN"/>
    <property type="match status" value="1"/>
</dbReference>
<comment type="similarity">
    <text evidence="2">Belongs to the TspO/BZRP family.</text>
</comment>
<dbReference type="EMBL" id="CABFMQ020000076">
    <property type="protein sequence ID" value="VTZ49895.1"/>
    <property type="molecule type" value="Genomic_DNA"/>
</dbReference>
<dbReference type="FunFam" id="1.20.1260.100:FF:000001">
    <property type="entry name" value="translocator protein 2"/>
    <property type="match status" value="1"/>
</dbReference>
<evidence type="ECO:0000313" key="8">
    <source>
        <dbReference type="Proteomes" id="UP000485880"/>
    </source>
</evidence>
<feature type="transmembrane region" description="Helical" evidence="6">
    <location>
        <begin position="89"/>
        <end position="106"/>
    </location>
</feature>
<reference evidence="7 8" key="1">
    <citation type="submission" date="2019-05" db="EMBL/GenBank/DDBJ databases">
        <authorList>
            <person name="Farhan Ul Haque M."/>
        </authorList>
    </citation>
    <scope>NUCLEOTIDE SEQUENCE [LARGE SCALE GENOMIC DNA]</scope>
    <source>
        <strain evidence="7">2</strain>
    </source>
</reference>
<keyword evidence="4 6" id="KW-1133">Transmembrane helix</keyword>
<comment type="caution">
    <text evidence="7">The sequence shown here is derived from an EMBL/GenBank/DDBJ whole genome shotgun (WGS) entry which is preliminary data.</text>
</comment>
<dbReference type="AlphaFoldDB" id="A0A8B6M4Z3"/>
<evidence type="ECO:0000256" key="1">
    <source>
        <dbReference type="ARBA" id="ARBA00004141"/>
    </source>
</evidence>
<keyword evidence="8" id="KW-1185">Reference proteome</keyword>
<dbReference type="PANTHER" id="PTHR10057">
    <property type="entry name" value="PERIPHERAL-TYPE BENZODIAZEPINE RECEPTOR"/>
    <property type="match status" value="1"/>
</dbReference>
<proteinExistence type="inferred from homology"/>
<evidence type="ECO:0000256" key="3">
    <source>
        <dbReference type="ARBA" id="ARBA00022692"/>
    </source>
</evidence>